<dbReference type="GO" id="GO:0005737">
    <property type="term" value="C:cytoplasm"/>
    <property type="evidence" value="ECO:0007669"/>
    <property type="project" value="UniProtKB-ARBA"/>
</dbReference>
<dbReference type="SUPFAM" id="SSF54211">
    <property type="entry name" value="Ribosomal protein S5 domain 2-like"/>
    <property type="match status" value="1"/>
</dbReference>
<dbReference type="EMBL" id="MEUN01000115">
    <property type="protein sequence ID" value="OGC43618.1"/>
    <property type="molecule type" value="Genomic_DNA"/>
</dbReference>
<dbReference type="InterPro" id="IPR023035">
    <property type="entry name" value="Ribosomal_uS9_bac/plastid"/>
</dbReference>
<dbReference type="PANTHER" id="PTHR21569:SF1">
    <property type="entry name" value="SMALL RIBOSOMAL SUBUNIT PROTEIN US9M"/>
    <property type="match status" value="1"/>
</dbReference>
<keyword evidence="3" id="KW-0687">Ribonucleoprotein</keyword>
<accession>A0A1F4UF89</accession>
<feature type="region of interest" description="Disordered" evidence="6">
    <location>
        <begin position="111"/>
        <end position="132"/>
    </location>
</feature>
<dbReference type="GO" id="GO:0006412">
    <property type="term" value="P:translation"/>
    <property type="evidence" value="ECO:0007669"/>
    <property type="project" value="InterPro"/>
</dbReference>
<evidence type="ECO:0000256" key="1">
    <source>
        <dbReference type="ARBA" id="ARBA00005251"/>
    </source>
</evidence>
<evidence type="ECO:0000256" key="2">
    <source>
        <dbReference type="ARBA" id="ARBA00022980"/>
    </source>
</evidence>
<dbReference type="Pfam" id="PF00380">
    <property type="entry name" value="Ribosomal_S9"/>
    <property type="match status" value="1"/>
</dbReference>
<protein>
    <recommendedName>
        <fullName evidence="4">Small ribosomal subunit protein uS9</fullName>
    </recommendedName>
    <alternativeName>
        <fullName evidence="5">30S ribosomal protein S9</fullName>
    </alternativeName>
</protein>
<comment type="similarity">
    <text evidence="1">Belongs to the universal ribosomal protein uS9 family.</text>
</comment>
<dbReference type="Gene3D" id="3.30.230.10">
    <property type="match status" value="1"/>
</dbReference>
<dbReference type="NCBIfam" id="NF001099">
    <property type="entry name" value="PRK00132.1"/>
    <property type="match status" value="1"/>
</dbReference>
<evidence type="ECO:0000313" key="8">
    <source>
        <dbReference type="Proteomes" id="UP000177434"/>
    </source>
</evidence>
<organism evidence="7 8">
    <name type="scientific">candidate division WS6 bacterium RIFOXYB1_FULL_33_14</name>
    <dbReference type="NCBI Taxonomy" id="1817896"/>
    <lineage>
        <taxon>Bacteria</taxon>
        <taxon>Candidatus Dojkabacteria</taxon>
    </lineage>
</organism>
<evidence type="ECO:0000256" key="4">
    <source>
        <dbReference type="ARBA" id="ARBA00035259"/>
    </source>
</evidence>
<sequence>MSKEKYFEGIGRRKSSTARVRIYSGEKASTVNGKSIEEYFQGIKDANEKVNKALLVTDLKDKYYFTAKVNGSGLPSQVDAISLGLSRSLYYMDESLKTILRKHNLVSRDAREVERKKYNHRKARKKPQFSKR</sequence>
<dbReference type="Proteomes" id="UP000177434">
    <property type="component" value="Unassembled WGS sequence"/>
</dbReference>
<comment type="caution">
    <text evidence="7">The sequence shown here is derived from an EMBL/GenBank/DDBJ whole genome shotgun (WGS) entry which is preliminary data.</text>
</comment>
<evidence type="ECO:0000256" key="6">
    <source>
        <dbReference type="SAM" id="MobiDB-lite"/>
    </source>
</evidence>
<dbReference type="InterPro" id="IPR000754">
    <property type="entry name" value="Ribosomal_uS9"/>
</dbReference>
<dbReference type="AlphaFoldDB" id="A0A1F4UF89"/>
<reference evidence="7 8" key="1">
    <citation type="journal article" date="2016" name="Nat. Commun.">
        <title>Thousands of microbial genomes shed light on interconnected biogeochemical processes in an aquifer system.</title>
        <authorList>
            <person name="Anantharaman K."/>
            <person name="Brown C.T."/>
            <person name="Hug L.A."/>
            <person name="Sharon I."/>
            <person name="Castelle C.J."/>
            <person name="Probst A.J."/>
            <person name="Thomas B.C."/>
            <person name="Singh A."/>
            <person name="Wilkins M.J."/>
            <person name="Karaoz U."/>
            <person name="Brodie E.L."/>
            <person name="Williams K.H."/>
            <person name="Hubbard S.S."/>
            <person name="Banfield J.F."/>
        </authorList>
    </citation>
    <scope>NUCLEOTIDE SEQUENCE [LARGE SCALE GENOMIC DNA]</scope>
</reference>
<dbReference type="GO" id="GO:0015935">
    <property type="term" value="C:small ribosomal subunit"/>
    <property type="evidence" value="ECO:0007669"/>
    <property type="project" value="TreeGrafter"/>
</dbReference>
<name>A0A1F4UF89_9BACT</name>
<dbReference type="GO" id="GO:0003735">
    <property type="term" value="F:structural constituent of ribosome"/>
    <property type="evidence" value="ECO:0007669"/>
    <property type="project" value="InterPro"/>
</dbReference>
<keyword evidence="2 7" id="KW-0689">Ribosomal protein</keyword>
<dbReference type="InterPro" id="IPR014721">
    <property type="entry name" value="Ribsml_uS5_D2-typ_fold_subgr"/>
</dbReference>
<dbReference type="InterPro" id="IPR020568">
    <property type="entry name" value="Ribosomal_Su5_D2-typ_SF"/>
</dbReference>
<gene>
    <name evidence="7" type="ORF">A2400_02940</name>
</gene>
<dbReference type="GO" id="GO:0003723">
    <property type="term" value="F:RNA binding"/>
    <property type="evidence" value="ECO:0007669"/>
    <property type="project" value="TreeGrafter"/>
</dbReference>
<feature type="compositionally biased region" description="Basic residues" evidence="6">
    <location>
        <begin position="117"/>
        <end position="132"/>
    </location>
</feature>
<evidence type="ECO:0000256" key="5">
    <source>
        <dbReference type="ARBA" id="ARBA00035523"/>
    </source>
</evidence>
<dbReference type="PANTHER" id="PTHR21569">
    <property type="entry name" value="RIBOSOMAL PROTEIN S9"/>
    <property type="match status" value="1"/>
</dbReference>
<proteinExistence type="inferred from homology"/>
<evidence type="ECO:0000256" key="3">
    <source>
        <dbReference type="ARBA" id="ARBA00023274"/>
    </source>
</evidence>
<evidence type="ECO:0000313" key="7">
    <source>
        <dbReference type="EMBL" id="OGC43618.1"/>
    </source>
</evidence>